<dbReference type="Gene3D" id="3.60.10.10">
    <property type="entry name" value="Endonuclease/exonuclease/phosphatase"/>
    <property type="match status" value="1"/>
</dbReference>
<dbReference type="InterPro" id="IPR025836">
    <property type="entry name" value="Zn_knuckle_CX2CX4HX4C"/>
</dbReference>
<dbReference type="Pfam" id="PF14392">
    <property type="entry name" value="zf-CCHC_4"/>
    <property type="match status" value="1"/>
</dbReference>
<dbReference type="AlphaFoldDB" id="A0AAW2BDQ5"/>
<evidence type="ECO:0000259" key="2">
    <source>
        <dbReference type="Pfam" id="PF14111"/>
    </source>
</evidence>
<feature type="domain" description="Endonuclease/exonuclease/phosphatase" evidence="1">
    <location>
        <begin position="454"/>
        <end position="673"/>
    </location>
</feature>
<dbReference type="Pfam" id="PF03372">
    <property type="entry name" value="Exo_endo_phos"/>
    <property type="match status" value="1"/>
</dbReference>
<feature type="domain" description="Zinc knuckle CX2CX4HX4C" evidence="3">
    <location>
        <begin position="168"/>
        <end position="215"/>
    </location>
</feature>
<evidence type="ECO:0000259" key="3">
    <source>
        <dbReference type="Pfam" id="PF14392"/>
    </source>
</evidence>
<sequence>MECLSKHWSNLSINDREGGGVFLAREKSSSECIIAAKFLTKRALNREAIIRTFNPLWRSKNGFEVRNAGDHVMLFVFDNKEEVDKIFASEPWSFDRHLVLIQRYEKKLSVRELSFNQAAIWVQIHDIPANFMTREIAEELCENVGMVDRTIDFSEMIGGSFMRVRVVIDVALPLCRGRRITLDEGEEGWVSFKYERLPNICYWCGCLNHSDRDCDRWIESDGSLKVEDREYGPWIRAAPSSLNKKSVLRVPGFYEARRKMQRSQAQTSNHGDRAGVECVEEERSGSSATAVETQVEVETVLTERLNECIKCDEVNTAPQNQVTYETNKEVDCLEKQIKEIDDELKRYEINDNNYLGDLGDSQTAQKVTARAKTLNADQIYSEGGTRPSSQVPCQISRHVTAHGQMGGKNPKQRTWTRFERDKTEGCNSVVAVVPAKRVIVEDDEGSQGPMSLLCWNCRGLGNPETGQELGDLIRAQDPSVVFLAETWLKKARLEEIRAQYKFGGMIEVSREGKGGGVVLFWKKDCDISMDSYSPNHIDAIVNKGKDDAWRFTGFYGELDMRNHHMSWATLRKLKSKHSLPWICAGDFNEIIRAHEKMGGRLCPFKQMQDFRDVLDECGFRYLGFLGGKFTWCNGQREGHTVWERLDRAVATIDWLEIFSDTRVVHLECGSSDHKPIVIFLNGIPKKCQRPWRFEHMWLGEEGCHASVESAWNQTVVGDPMMRVETKITKCQANLKWWSSKSFGNVTKQLKETKVKLRRAEEVAIRVGTNGGSVEIEKGYKCVIGERREDVEAAVKSPLVT</sequence>
<proteinExistence type="predicted"/>
<keyword evidence="5" id="KW-1185">Reference proteome</keyword>
<dbReference type="InterPro" id="IPR036691">
    <property type="entry name" value="Endo/exonu/phosph_ase_sf"/>
</dbReference>
<dbReference type="InterPro" id="IPR005135">
    <property type="entry name" value="Endo/exonuclease/phosphatase"/>
</dbReference>
<evidence type="ECO:0008006" key="6">
    <source>
        <dbReference type="Google" id="ProtNLM"/>
    </source>
</evidence>
<dbReference type="PANTHER" id="PTHR33710:SF62">
    <property type="entry name" value="DUF4283 DOMAIN PROTEIN"/>
    <property type="match status" value="1"/>
</dbReference>
<dbReference type="SUPFAM" id="SSF56219">
    <property type="entry name" value="DNase I-like"/>
    <property type="match status" value="1"/>
</dbReference>
<dbReference type="Proteomes" id="UP001459277">
    <property type="component" value="Unassembled WGS sequence"/>
</dbReference>
<evidence type="ECO:0000313" key="4">
    <source>
        <dbReference type="EMBL" id="KAK9983952.1"/>
    </source>
</evidence>
<feature type="domain" description="DUF4283" evidence="2">
    <location>
        <begin position="32"/>
        <end position="109"/>
    </location>
</feature>
<gene>
    <name evidence="4" type="ORF">SO802_033477</name>
</gene>
<dbReference type="GO" id="GO:0003824">
    <property type="term" value="F:catalytic activity"/>
    <property type="evidence" value="ECO:0007669"/>
    <property type="project" value="InterPro"/>
</dbReference>
<protein>
    <recommendedName>
        <fullName evidence="6">DUF4283 domain-containing protein</fullName>
    </recommendedName>
</protein>
<dbReference type="PANTHER" id="PTHR33710">
    <property type="entry name" value="BNAC02G09200D PROTEIN"/>
    <property type="match status" value="1"/>
</dbReference>
<evidence type="ECO:0000313" key="5">
    <source>
        <dbReference type="Proteomes" id="UP001459277"/>
    </source>
</evidence>
<dbReference type="Pfam" id="PF14111">
    <property type="entry name" value="DUF4283"/>
    <property type="match status" value="1"/>
</dbReference>
<dbReference type="InterPro" id="IPR025558">
    <property type="entry name" value="DUF4283"/>
</dbReference>
<reference evidence="4 5" key="1">
    <citation type="submission" date="2024-01" db="EMBL/GenBank/DDBJ databases">
        <title>A telomere-to-telomere, gap-free genome of sweet tea (Lithocarpus litseifolius).</title>
        <authorList>
            <person name="Zhou J."/>
        </authorList>
    </citation>
    <scope>NUCLEOTIDE SEQUENCE [LARGE SCALE GENOMIC DNA]</scope>
    <source>
        <strain evidence="4">Zhou-2022a</strain>
        <tissue evidence="4">Leaf</tissue>
    </source>
</reference>
<accession>A0AAW2BDQ5</accession>
<evidence type="ECO:0000259" key="1">
    <source>
        <dbReference type="Pfam" id="PF03372"/>
    </source>
</evidence>
<name>A0AAW2BDQ5_9ROSI</name>
<dbReference type="EMBL" id="JAZDWU010000012">
    <property type="protein sequence ID" value="KAK9983952.1"/>
    <property type="molecule type" value="Genomic_DNA"/>
</dbReference>
<comment type="caution">
    <text evidence="4">The sequence shown here is derived from an EMBL/GenBank/DDBJ whole genome shotgun (WGS) entry which is preliminary data.</text>
</comment>
<organism evidence="4 5">
    <name type="scientific">Lithocarpus litseifolius</name>
    <dbReference type="NCBI Taxonomy" id="425828"/>
    <lineage>
        <taxon>Eukaryota</taxon>
        <taxon>Viridiplantae</taxon>
        <taxon>Streptophyta</taxon>
        <taxon>Embryophyta</taxon>
        <taxon>Tracheophyta</taxon>
        <taxon>Spermatophyta</taxon>
        <taxon>Magnoliopsida</taxon>
        <taxon>eudicotyledons</taxon>
        <taxon>Gunneridae</taxon>
        <taxon>Pentapetalae</taxon>
        <taxon>rosids</taxon>
        <taxon>fabids</taxon>
        <taxon>Fagales</taxon>
        <taxon>Fagaceae</taxon>
        <taxon>Lithocarpus</taxon>
    </lineage>
</organism>